<evidence type="ECO:0000313" key="4">
    <source>
        <dbReference type="EMBL" id="CAF3750746.1"/>
    </source>
</evidence>
<proteinExistence type="predicted"/>
<accession>A0A814L2V8</accession>
<name>A0A814L2V8_9BILA</name>
<dbReference type="AlphaFoldDB" id="A0A814L2V8"/>
<dbReference type="Proteomes" id="UP000663881">
    <property type="component" value="Unassembled WGS sequence"/>
</dbReference>
<evidence type="ECO:0000313" key="5">
    <source>
        <dbReference type="Proteomes" id="UP000663891"/>
    </source>
</evidence>
<dbReference type="Proteomes" id="UP000663860">
    <property type="component" value="Unassembled WGS sequence"/>
</dbReference>
<dbReference type="EMBL" id="CAJNON010000167">
    <property type="protein sequence ID" value="CAF1059212.1"/>
    <property type="molecule type" value="Genomic_DNA"/>
</dbReference>
<evidence type="ECO:0000313" key="1">
    <source>
        <dbReference type="EMBL" id="CAF1059212.1"/>
    </source>
</evidence>
<evidence type="ECO:0000313" key="2">
    <source>
        <dbReference type="EMBL" id="CAF1124954.1"/>
    </source>
</evidence>
<dbReference type="EMBL" id="CAJOAY010000868">
    <property type="protein sequence ID" value="CAF3750746.1"/>
    <property type="molecule type" value="Genomic_DNA"/>
</dbReference>
<dbReference type="SUPFAM" id="SSF63829">
    <property type="entry name" value="Calcium-dependent phosphotriesterase"/>
    <property type="match status" value="1"/>
</dbReference>
<dbReference type="OrthoDB" id="10374571at2759"/>
<dbReference type="EMBL" id="CAJNOE010000293">
    <property type="protein sequence ID" value="CAF1124954.1"/>
    <property type="molecule type" value="Genomic_DNA"/>
</dbReference>
<evidence type="ECO:0000313" key="3">
    <source>
        <dbReference type="EMBL" id="CAF3748359.1"/>
    </source>
</evidence>
<dbReference type="InterPro" id="IPR011042">
    <property type="entry name" value="6-blade_b-propeller_TolB-like"/>
</dbReference>
<comment type="caution">
    <text evidence="1">The sequence shown here is derived from an EMBL/GenBank/DDBJ whole genome shotgun (WGS) entry which is preliminary data.</text>
</comment>
<gene>
    <name evidence="2" type="ORF">IZO911_LOCUS24357</name>
    <name evidence="3" type="ORF">KXQ929_LOCUS14086</name>
    <name evidence="4" type="ORF">OKA104_LOCUS15667</name>
    <name evidence="1" type="ORF">VCS650_LOCUS17845</name>
</gene>
<dbReference type="Proteomes" id="UP000663868">
    <property type="component" value="Unassembled WGS sequence"/>
</dbReference>
<dbReference type="Proteomes" id="UP000663891">
    <property type="component" value="Unassembled WGS sequence"/>
</dbReference>
<organism evidence="1 5">
    <name type="scientific">Adineta steineri</name>
    <dbReference type="NCBI Taxonomy" id="433720"/>
    <lineage>
        <taxon>Eukaryota</taxon>
        <taxon>Metazoa</taxon>
        <taxon>Spiralia</taxon>
        <taxon>Gnathifera</taxon>
        <taxon>Rotifera</taxon>
        <taxon>Eurotatoria</taxon>
        <taxon>Bdelloidea</taxon>
        <taxon>Adinetida</taxon>
        <taxon>Adinetidae</taxon>
        <taxon>Adineta</taxon>
    </lineage>
</organism>
<sequence length="305" mass="34042">MIGTNDDDTGVCGFLWSTCSRLAPCNSSDNSCVQSNTICVKHPYCHDLPICYPVPMISDIDCQGQAMNKNGFIYVSDYVKGEVRQWKEGNQYGRIVAGSNYKGNDLNQLNKPIFIFIDKNSSLYISDSLNHRVMKWEKDSKEGIIITDGNGQGNSLKQLSSPTGVIVDRLDLIDSTNTTQLTSIIFKQQSSQSTSTRPAPMYCYNCAYCPFPFDPNHKDVQQVYSPFRWCVKMNSTDSPGTKYNRGPDPGYCSSDGCSWKTTFGIKQWVCCCNKNLCNMALSTSKPSIVIVLLFSIIFLLTSKII</sequence>
<reference evidence="1" key="1">
    <citation type="submission" date="2021-02" db="EMBL/GenBank/DDBJ databases">
        <authorList>
            <person name="Nowell W R."/>
        </authorList>
    </citation>
    <scope>NUCLEOTIDE SEQUENCE</scope>
</reference>
<dbReference type="EMBL" id="CAJOBB010000772">
    <property type="protein sequence ID" value="CAF3748359.1"/>
    <property type="molecule type" value="Genomic_DNA"/>
</dbReference>
<protein>
    <submittedName>
        <fullName evidence="1">Uncharacterized protein</fullName>
    </submittedName>
</protein>
<dbReference type="Gene3D" id="2.120.10.30">
    <property type="entry name" value="TolB, C-terminal domain"/>
    <property type="match status" value="1"/>
</dbReference>